<protein>
    <recommendedName>
        <fullName evidence="3">Phage protein</fullName>
    </recommendedName>
</protein>
<dbReference type="EMBL" id="FAVB01000001">
    <property type="protein sequence ID" value="CUU68063.1"/>
    <property type="molecule type" value="Genomic_DNA"/>
</dbReference>
<dbReference type="AlphaFoldDB" id="A0A0S4R2J4"/>
<comment type="caution">
    <text evidence="1">The sequence shown here is derived from an EMBL/GenBank/DDBJ whole genome shotgun (WGS) entry which is preliminary data.</text>
</comment>
<proteinExistence type="predicted"/>
<evidence type="ECO:0000313" key="2">
    <source>
        <dbReference type="Proteomes" id="UP000052237"/>
    </source>
</evidence>
<evidence type="ECO:0008006" key="3">
    <source>
        <dbReference type="Google" id="ProtNLM"/>
    </source>
</evidence>
<name>A0A0S4R2J4_CAMHY</name>
<organism evidence="1 2">
    <name type="scientific">Campylobacter hyointestinalis subsp. hyointestinalis</name>
    <dbReference type="NCBI Taxonomy" id="91352"/>
    <lineage>
        <taxon>Bacteria</taxon>
        <taxon>Pseudomonadati</taxon>
        <taxon>Campylobacterota</taxon>
        <taxon>Epsilonproteobacteria</taxon>
        <taxon>Campylobacterales</taxon>
        <taxon>Campylobacteraceae</taxon>
        <taxon>Campylobacter</taxon>
    </lineage>
</organism>
<gene>
    <name evidence="1" type="ORF">ERS686654_00048</name>
</gene>
<accession>A0A0S4R2J4</accession>
<reference evidence="1 2" key="1">
    <citation type="submission" date="2015-11" db="EMBL/GenBank/DDBJ databases">
        <authorList>
            <consortium name="Pathogen Informatics"/>
        </authorList>
    </citation>
    <scope>NUCLEOTIDE SEQUENCE [LARGE SCALE GENOMIC DNA]</scope>
    <source>
        <strain evidence="1 2">006A-0059</strain>
    </source>
</reference>
<keyword evidence="2" id="KW-1185">Reference proteome</keyword>
<evidence type="ECO:0000313" key="1">
    <source>
        <dbReference type="EMBL" id="CUU68063.1"/>
    </source>
</evidence>
<dbReference type="Proteomes" id="UP000052237">
    <property type="component" value="Unassembled WGS sequence"/>
</dbReference>
<sequence>MVIKKEVKINFSQAIKQVSKISAEVGFLSSATYENGEKVAMVAAQNEYGNSSKHIPPRPFMRPAKDKNATAWNETFQRAIKQGLRSGNLKSAFDIVSLQVVGDIKKSIVAVTKPALKPATVEARLKGKKQGKGVSLSVAKPLIDSGYMLNSINYEVKES</sequence>